<dbReference type="Proteomes" id="UP001597145">
    <property type="component" value="Unassembled WGS sequence"/>
</dbReference>
<keyword evidence="4" id="KW-1185">Reference proteome</keyword>
<gene>
    <name evidence="3" type="ORF">ACFSCY_27345</name>
</gene>
<dbReference type="EMBL" id="JBHUCP010000023">
    <property type="protein sequence ID" value="MFD1533146.1"/>
    <property type="molecule type" value="Genomic_DNA"/>
</dbReference>
<protein>
    <submittedName>
        <fullName evidence="3">Uncharacterized protein</fullName>
    </submittedName>
</protein>
<proteinExistence type="predicted"/>
<reference evidence="4" key="1">
    <citation type="journal article" date="2019" name="Int. J. Syst. Evol. Microbiol.">
        <title>The Global Catalogue of Microorganisms (GCM) 10K type strain sequencing project: providing services to taxonomists for standard genome sequencing and annotation.</title>
        <authorList>
            <consortium name="The Broad Institute Genomics Platform"/>
            <consortium name="The Broad Institute Genome Sequencing Center for Infectious Disease"/>
            <person name="Wu L."/>
            <person name="Ma J."/>
        </authorList>
    </citation>
    <scope>NUCLEOTIDE SEQUENCE [LARGE SCALE GENOMIC DNA]</scope>
    <source>
        <strain evidence="4">JCM 12165</strain>
    </source>
</reference>
<evidence type="ECO:0000256" key="2">
    <source>
        <dbReference type="SAM" id="Phobius"/>
    </source>
</evidence>
<keyword evidence="2" id="KW-0812">Transmembrane</keyword>
<organism evidence="3 4">
    <name type="scientific">Pseudonocardia aurantiaca</name>
    <dbReference type="NCBI Taxonomy" id="75290"/>
    <lineage>
        <taxon>Bacteria</taxon>
        <taxon>Bacillati</taxon>
        <taxon>Actinomycetota</taxon>
        <taxon>Actinomycetes</taxon>
        <taxon>Pseudonocardiales</taxon>
        <taxon>Pseudonocardiaceae</taxon>
        <taxon>Pseudonocardia</taxon>
    </lineage>
</organism>
<sequence>MPSTTSAVLRAQPLLAPDALTLAALAVVLAGCGATLAAVLRAAARRRPPARSGTHPDTPVSV</sequence>
<feature type="region of interest" description="Disordered" evidence="1">
    <location>
        <begin position="43"/>
        <end position="62"/>
    </location>
</feature>
<feature type="transmembrane region" description="Helical" evidence="2">
    <location>
        <begin position="20"/>
        <end position="43"/>
    </location>
</feature>
<accession>A0ABW4FT81</accession>
<dbReference type="RefSeq" id="WP_343983495.1">
    <property type="nucleotide sequence ID" value="NZ_BAAAJG010000016.1"/>
</dbReference>
<comment type="caution">
    <text evidence="3">The sequence shown here is derived from an EMBL/GenBank/DDBJ whole genome shotgun (WGS) entry which is preliminary data.</text>
</comment>
<name>A0ABW4FT81_9PSEU</name>
<keyword evidence="2" id="KW-0472">Membrane</keyword>
<keyword evidence="2" id="KW-1133">Transmembrane helix</keyword>
<evidence type="ECO:0000256" key="1">
    <source>
        <dbReference type="SAM" id="MobiDB-lite"/>
    </source>
</evidence>
<evidence type="ECO:0000313" key="4">
    <source>
        <dbReference type="Proteomes" id="UP001597145"/>
    </source>
</evidence>
<evidence type="ECO:0000313" key="3">
    <source>
        <dbReference type="EMBL" id="MFD1533146.1"/>
    </source>
</evidence>